<keyword evidence="2" id="KW-1185">Reference proteome</keyword>
<protein>
    <submittedName>
        <fullName evidence="1">Uncharacterized protein</fullName>
    </submittedName>
</protein>
<evidence type="ECO:0000313" key="1">
    <source>
        <dbReference type="EMBL" id="GLS13140.1"/>
    </source>
</evidence>
<comment type="caution">
    <text evidence="1">The sequence shown here is derived from an EMBL/GenBank/DDBJ whole genome shotgun (WGS) entry which is preliminary data.</text>
</comment>
<organism evidence="1 2">
    <name type="scientific">Hydrogenophaga electricum</name>
    <dbReference type="NCBI Taxonomy" id="1230953"/>
    <lineage>
        <taxon>Bacteria</taxon>
        <taxon>Pseudomonadati</taxon>
        <taxon>Pseudomonadota</taxon>
        <taxon>Betaproteobacteria</taxon>
        <taxon>Burkholderiales</taxon>
        <taxon>Comamonadaceae</taxon>
        <taxon>Hydrogenophaga</taxon>
    </lineage>
</organism>
<name>A0ABQ6BZS1_9BURK</name>
<dbReference type="EMBL" id="BSPB01000003">
    <property type="protein sequence ID" value="GLS13140.1"/>
    <property type="molecule type" value="Genomic_DNA"/>
</dbReference>
<reference evidence="2" key="1">
    <citation type="journal article" date="2019" name="Int. J. Syst. Evol. Microbiol.">
        <title>The Global Catalogue of Microorganisms (GCM) 10K type strain sequencing project: providing services to taxonomists for standard genome sequencing and annotation.</title>
        <authorList>
            <consortium name="The Broad Institute Genomics Platform"/>
            <consortium name="The Broad Institute Genome Sequencing Center for Infectious Disease"/>
            <person name="Wu L."/>
            <person name="Ma J."/>
        </authorList>
    </citation>
    <scope>NUCLEOTIDE SEQUENCE [LARGE SCALE GENOMIC DNA]</scope>
    <source>
        <strain evidence="2">NBRC 109341</strain>
    </source>
</reference>
<gene>
    <name evidence="1" type="ORF">GCM10007935_05690</name>
</gene>
<evidence type="ECO:0000313" key="2">
    <source>
        <dbReference type="Proteomes" id="UP001156903"/>
    </source>
</evidence>
<accession>A0ABQ6BZS1</accession>
<sequence>MRAMRGWPGGSLSDLALGRRKALLVLSQSFQEIMAMSSHHDYILEITAQHDALKPFAPENGQPLRFAIGDAVIFTNEFGAQFRLRVTGFYRPTGLSGMYVRGARYLLDSSSPWMPVAESSLRPDNSA</sequence>
<dbReference type="Proteomes" id="UP001156903">
    <property type="component" value="Unassembled WGS sequence"/>
</dbReference>
<proteinExistence type="predicted"/>